<reference evidence="3" key="1">
    <citation type="journal article" date="2019" name="Int. J. Syst. Evol. Microbiol.">
        <title>The Global Catalogue of Microorganisms (GCM) 10K type strain sequencing project: providing services to taxonomists for standard genome sequencing and annotation.</title>
        <authorList>
            <consortium name="The Broad Institute Genomics Platform"/>
            <consortium name="The Broad Institute Genome Sequencing Center for Infectious Disease"/>
            <person name="Wu L."/>
            <person name="Ma J."/>
        </authorList>
    </citation>
    <scope>NUCLEOTIDE SEQUENCE [LARGE SCALE GENOMIC DNA]</scope>
    <source>
        <strain evidence="3">JCM 31404</strain>
    </source>
</reference>
<evidence type="ECO:0000313" key="2">
    <source>
        <dbReference type="EMBL" id="GGR59639.1"/>
    </source>
</evidence>
<dbReference type="Proteomes" id="UP000634308">
    <property type="component" value="Unassembled WGS sequence"/>
</dbReference>
<dbReference type="Pfam" id="PF00174">
    <property type="entry name" value="Oxidored_molyb"/>
    <property type="match status" value="1"/>
</dbReference>
<dbReference type="InterPro" id="IPR036374">
    <property type="entry name" value="OxRdtase_Mopterin-bd_sf"/>
</dbReference>
<dbReference type="Gene3D" id="3.90.420.10">
    <property type="entry name" value="Oxidoreductase, molybdopterin-binding domain"/>
    <property type="match status" value="1"/>
</dbReference>
<dbReference type="SUPFAM" id="SSF56524">
    <property type="entry name" value="Oxidoreductase molybdopterin-binding domain"/>
    <property type="match status" value="1"/>
</dbReference>
<protein>
    <recommendedName>
        <fullName evidence="1">Oxidoreductase molybdopterin-binding domain-containing protein</fullName>
    </recommendedName>
</protein>
<dbReference type="InterPro" id="IPR000572">
    <property type="entry name" value="OxRdtase_Mopterin-bd_dom"/>
</dbReference>
<name>A0ABQ2RRX0_9DEIO</name>
<sequence>MPARLPGVFPRNPHQDRRSSWPRLTLAALISAVLVGAQATPAPLQFKPRPPAFEYVRAAQPTPRARPGERVALTINAGQTDLKLTLAQLRAMPAVRYTTPHPQLKKTITYEGVTLRDLAARGGFAGKDLRLYATNGFASTIRADDYMNWPVMLAYQADGAPIPALQKGPLTVVLPATPERFHTAEYSSAWVWFVERLAPVK</sequence>
<proteinExistence type="predicted"/>
<gene>
    <name evidence="2" type="ORF">GCM10008959_21780</name>
</gene>
<comment type="caution">
    <text evidence="2">The sequence shown here is derived from an EMBL/GenBank/DDBJ whole genome shotgun (WGS) entry which is preliminary data.</text>
</comment>
<dbReference type="EMBL" id="BMQM01000013">
    <property type="protein sequence ID" value="GGR59639.1"/>
    <property type="molecule type" value="Genomic_DNA"/>
</dbReference>
<keyword evidence="3" id="KW-1185">Reference proteome</keyword>
<evidence type="ECO:0000259" key="1">
    <source>
        <dbReference type="Pfam" id="PF00174"/>
    </source>
</evidence>
<feature type="domain" description="Oxidoreductase molybdopterin-binding" evidence="1">
    <location>
        <begin position="102"/>
        <end position="176"/>
    </location>
</feature>
<accession>A0ABQ2RRX0</accession>
<organism evidence="2 3">
    <name type="scientific">Deinococcus seoulensis</name>
    <dbReference type="NCBI Taxonomy" id="1837379"/>
    <lineage>
        <taxon>Bacteria</taxon>
        <taxon>Thermotogati</taxon>
        <taxon>Deinococcota</taxon>
        <taxon>Deinococci</taxon>
        <taxon>Deinococcales</taxon>
        <taxon>Deinococcaceae</taxon>
        <taxon>Deinococcus</taxon>
    </lineage>
</organism>
<evidence type="ECO:0000313" key="3">
    <source>
        <dbReference type="Proteomes" id="UP000634308"/>
    </source>
</evidence>